<name>A0A067Q123_9AGAM</name>
<proteinExistence type="predicted"/>
<feature type="transmembrane region" description="Helical" evidence="2">
    <location>
        <begin position="127"/>
        <end position="145"/>
    </location>
</feature>
<dbReference type="PANTHER" id="PTHR40465">
    <property type="entry name" value="CHROMOSOME 1, WHOLE GENOME SHOTGUN SEQUENCE"/>
    <property type="match status" value="1"/>
</dbReference>
<dbReference type="AlphaFoldDB" id="A0A067Q123"/>
<keyword evidence="5" id="KW-1185">Reference proteome</keyword>
<evidence type="ECO:0000256" key="1">
    <source>
        <dbReference type="SAM" id="MobiDB-lite"/>
    </source>
</evidence>
<feature type="transmembrane region" description="Helical" evidence="2">
    <location>
        <begin position="205"/>
        <end position="232"/>
    </location>
</feature>
<dbReference type="InParanoid" id="A0A067Q123"/>
<dbReference type="InterPro" id="IPR045339">
    <property type="entry name" value="DUF6534"/>
</dbReference>
<evidence type="ECO:0000259" key="3">
    <source>
        <dbReference type="Pfam" id="PF20152"/>
    </source>
</evidence>
<evidence type="ECO:0000313" key="5">
    <source>
        <dbReference type="Proteomes" id="UP000027265"/>
    </source>
</evidence>
<feature type="transmembrane region" description="Helical" evidence="2">
    <location>
        <begin position="238"/>
        <end position="259"/>
    </location>
</feature>
<dbReference type="EMBL" id="KL197720">
    <property type="protein sequence ID" value="KDQ57197.1"/>
    <property type="molecule type" value="Genomic_DNA"/>
</dbReference>
<feature type="region of interest" description="Disordered" evidence="1">
    <location>
        <begin position="309"/>
        <end position="334"/>
    </location>
</feature>
<feature type="transmembrane region" description="Helical" evidence="2">
    <location>
        <begin position="95"/>
        <end position="115"/>
    </location>
</feature>
<feature type="domain" description="DUF6534" evidence="3">
    <location>
        <begin position="177"/>
        <end position="264"/>
    </location>
</feature>
<keyword evidence="2" id="KW-1133">Transmembrane helix</keyword>
<gene>
    <name evidence="4" type="ORF">JAAARDRAFT_207512</name>
</gene>
<feature type="transmembrane region" description="Helical" evidence="2">
    <location>
        <begin position="20"/>
        <end position="44"/>
    </location>
</feature>
<dbReference type="PANTHER" id="PTHR40465:SF1">
    <property type="entry name" value="DUF6534 DOMAIN-CONTAINING PROTEIN"/>
    <property type="match status" value="1"/>
</dbReference>
<evidence type="ECO:0000256" key="2">
    <source>
        <dbReference type="SAM" id="Phobius"/>
    </source>
</evidence>
<dbReference type="STRING" id="933084.A0A067Q123"/>
<accession>A0A067Q123</accession>
<keyword evidence="2" id="KW-0812">Transmembrane</keyword>
<dbReference type="Pfam" id="PF20152">
    <property type="entry name" value="DUF6534"/>
    <property type="match status" value="1"/>
</dbReference>
<evidence type="ECO:0000313" key="4">
    <source>
        <dbReference type="EMBL" id="KDQ57197.1"/>
    </source>
</evidence>
<reference evidence="5" key="1">
    <citation type="journal article" date="2014" name="Proc. Natl. Acad. Sci. U.S.A.">
        <title>Extensive sampling of basidiomycete genomes demonstrates inadequacy of the white-rot/brown-rot paradigm for wood decay fungi.</title>
        <authorList>
            <person name="Riley R."/>
            <person name="Salamov A.A."/>
            <person name="Brown D.W."/>
            <person name="Nagy L.G."/>
            <person name="Floudas D."/>
            <person name="Held B.W."/>
            <person name="Levasseur A."/>
            <person name="Lombard V."/>
            <person name="Morin E."/>
            <person name="Otillar R."/>
            <person name="Lindquist E.A."/>
            <person name="Sun H."/>
            <person name="LaButti K.M."/>
            <person name="Schmutz J."/>
            <person name="Jabbour D."/>
            <person name="Luo H."/>
            <person name="Baker S.E."/>
            <person name="Pisabarro A.G."/>
            <person name="Walton J.D."/>
            <person name="Blanchette R.A."/>
            <person name="Henrissat B."/>
            <person name="Martin F."/>
            <person name="Cullen D."/>
            <person name="Hibbett D.S."/>
            <person name="Grigoriev I.V."/>
        </authorList>
    </citation>
    <scope>NUCLEOTIDE SEQUENCE [LARGE SCALE GENOMIC DNA]</scope>
    <source>
        <strain evidence="5">MUCL 33604</strain>
    </source>
</reference>
<feature type="transmembrane region" description="Helical" evidence="2">
    <location>
        <begin position="56"/>
        <end position="80"/>
    </location>
</feature>
<dbReference type="OrthoDB" id="3012488at2759"/>
<dbReference type="Proteomes" id="UP000027265">
    <property type="component" value="Unassembled WGS sequence"/>
</dbReference>
<organism evidence="4 5">
    <name type="scientific">Jaapia argillacea MUCL 33604</name>
    <dbReference type="NCBI Taxonomy" id="933084"/>
    <lineage>
        <taxon>Eukaryota</taxon>
        <taxon>Fungi</taxon>
        <taxon>Dikarya</taxon>
        <taxon>Basidiomycota</taxon>
        <taxon>Agaricomycotina</taxon>
        <taxon>Agaricomycetes</taxon>
        <taxon>Agaricomycetidae</taxon>
        <taxon>Jaapiales</taxon>
        <taxon>Jaapiaceae</taxon>
        <taxon>Jaapia</taxon>
    </lineage>
</organism>
<dbReference type="HOGENOM" id="CLU_046025_5_0_1"/>
<feature type="transmembrane region" description="Helical" evidence="2">
    <location>
        <begin position="165"/>
        <end position="193"/>
    </location>
</feature>
<sequence>MRGPGMMSDAERLDIVNTFGAAYIGSMVTLVMYGITTLQTYFYFLRFPKDERSLKVLVSIVWVLDTIHIIFVCHAMYYYLITNYNNPPGLVDGTWSLYTSVALNVLIAFIVQCFFTKRIYILSSLRVRWWLTSVTALSVLGHFALGMETVVELFLKKELSRLSEITLNSALPFALLAVLSDILVAGALCGLLWNNRSDFKDTNSLVNNLIIWAINRCLLTSFVAIAEVIAFAIRPMDFWFLAIDFVIGKLYANSLLATLNTRASVRAKDGDPESGRSDEVSTSFQLASAVRTDNENAFSRNLLRVGPTHSSMEESTDMESTQLANTKFDGPSFP</sequence>
<protein>
    <recommendedName>
        <fullName evidence="3">DUF6534 domain-containing protein</fullName>
    </recommendedName>
</protein>
<keyword evidence="2" id="KW-0472">Membrane</keyword>